<evidence type="ECO:0000256" key="1">
    <source>
        <dbReference type="SAM" id="SignalP"/>
    </source>
</evidence>
<organism evidence="2 3">
    <name type="scientific">Plasmodium vinckei petteri</name>
    <dbReference type="NCBI Taxonomy" id="138298"/>
    <lineage>
        <taxon>Eukaryota</taxon>
        <taxon>Sar</taxon>
        <taxon>Alveolata</taxon>
        <taxon>Apicomplexa</taxon>
        <taxon>Aconoidasida</taxon>
        <taxon>Haemosporida</taxon>
        <taxon>Plasmodiidae</taxon>
        <taxon>Plasmodium</taxon>
        <taxon>Plasmodium (Vinckeia)</taxon>
    </lineage>
</organism>
<proteinExistence type="predicted"/>
<sequence>MKILIFVLFLIFIKNIICEIRELSFHEFERMLTTKNYHHNKNYILENKINYKKSHAINDYLYLNTDNDFVLYLYAKWDADSNNLITVFREVARIIEEKNLKIPFYTFNVDNAKEFCNSINVTSLPLILYVSSVHKRKYDSLLQKTLNSSKDIKIGNAFRYGGDMYCYDYIVEWVEVHHYFSKALLFMKRIFMKRNFTTMNKIFVDNL</sequence>
<dbReference type="AlphaFoldDB" id="W7B3Z3"/>
<gene>
    <name evidence="2" type="ORF">YYG_02457</name>
</gene>
<evidence type="ECO:0000313" key="2">
    <source>
        <dbReference type="EMBL" id="EUD72556.1"/>
    </source>
</evidence>
<evidence type="ECO:0000313" key="3">
    <source>
        <dbReference type="Proteomes" id="UP000030659"/>
    </source>
</evidence>
<dbReference type="eggNOG" id="ENOG502SCCT">
    <property type="taxonomic scope" value="Eukaryota"/>
</dbReference>
<dbReference type="Proteomes" id="UP000030659">
    <property type="component" value="Unassembled WGS sequence"/>
</dbReference>
<protein>
    <recommendedName>
        <fullName evidence="4">Thioredoxin domain-containing protein</fullName>
    </recommendedName>
</protein>
<evidence type="ECO:0008006" key="4">
    <source>
        <dbReference type="Google" id="ProtNLM"/>
    </source>
</evidence>
<dbReference type="Gene3D" id="3.40.30.10">
    <property type="entry name" value="Glutaredoxin"/>
    <property type="match status" value="1"/>
</dbReference>
<feature type="chain" id="PRO_5004891214" description="Thioredoxin domain-containing protein" evidence="1">
    <location>
        <begin position="19"/>
        <end position="207"/>
    </location>
</feature>
<dbReference type="SUPFAM" id="SSF52833">
    <property type="entry name" value="Thioredoxin-like"/>
    <property type="match status" value="1"/>
</dbReference>
<dbReference type="EMBL" id="KI965398">
    <property type="protein sequence ID" value="EUD72556.1"/>
    <property type="molecule type" value="Genomic_DNA"/>
</dbReference>
<accession>W7B3Z3</accession>
<keyword evidence="1" id="KW-0732">Signal</keyword>
<name>W7B3Z3_PLAVN</name>
<dbReference type="CDD" id="cd02947">
    <property type="entry name" value="TRX_family"/>
    <property type="match status" value="1"/>
</dbReference>
<feature type="signal peptide" evidence="1">
    <location>
        <begin position="1"/>
        <end position="18"/>
    </location>
</feature>
<dbReference type="InterPro" id="IPR036249">
    <property type="entry name" value="Thioredoxin-like_sf"/>
</dbReference>
<reference evidence="2 3" key="1">
    <citation type="submission" date="2013-02" db="EMBL/GenBank/DDBJ databases">
        <title>The Genome Sequence of Plasmodium vinckei petteri CR.</title>
        <authorList>
            <consortium name="The Broad Institute Genome Sequencing Platform"/>
            <consortium name="The Broad Institute Genome Sequencing Center for Infectious Disease"/>
            <person name="Neafsey D."/>
            <person name="Cheeseman I."/>
            <person name="Volkman S."/>
            <person name="Adams J."/>
            <person name="Walker B."/>
            <person name="Young S.K."/>
            <person name="Zeng Q."/>
            <person name="Gargeya S."/>
            <person name="Fitzgerald M."/>
            <person name="Haas B."/>
            <person name="Abouelleil A."/>
            <person name="Alvarado L."/>
            <person name="Arachchi H.M."/>
            <person name="Berlin A.M."/>
            <person name="Chapman S.B."/>
            <person name="Dewar J."/>
            <person name="Goldberg J."/>
            <person name="Griggs A."/>
            <person name="Gujja S."/>
            <person name="Hansen M."/>
            <person name="Howarth C."/>
            <person name="Imamovic A."/>
            <person name="Larimer J."/>
            <person name="McCowan C."/>
            <person name="Murphy C."/>
            <person name="Neiman D."/>
            <person name="Pearson M."/>
            <person name="Priest M."/>
            <person name="Roberts A."/>
            <person name="Saif S."/>
            <person name="Shea T."/>
            <person name="Sisk P."/>
            <person name="Sykes S."/>
            <person name="Wortman J."/>
            <person name="Nusbaum C."/>
            <person name="Birren B."/>
        </authorList>
    </citation>
    <scope>NUCLEOTIDE SEQUENCE [LARGE SCALE GENOMIC DNA]</scope>
    <source>
        <strain evidence="2 3">CR</strain>
    </source>
</reference>